<organism evidence="1 2">
    <name type="scientific">Durusdinium trenchii</name>
    <dbReference type="NCBI Taxonomy" id="1381693"/>
    <lineage>
        <taxon>Eukaryota</taxon>
        <taxon>Sar</taxon>
        <taxon>Alveolata</taxon>
        <taxon>Dinophyceae</taxon>
        <taxon>Suessiales</taxon>
        <taxon>Symbiodiniaceae</taxon>
        <taxon>Durusdinium</taxon>
    </lineage>
</organism>
<evidence type="ECO:0000313" key="2">
    <source>
        <dbReference type="Proteomes" id="UP001642464"/>
    </source>
</evidence>
<gene>
    <name evidence="1" type="ORF">SCF082_LOCUS13353</name>
</gene>
<evidence type="ECO:0008006" key="3">
    <source>
        <dbReference type="Google" id="ProtNLM"/>
    </source>
</evidence>
<reference evidence="1 2" key="1">
    <citation type="submission" date="2024-02" db="EMBL/GenBank/DDBJ databases">
        <authorList>
            <person name="Chen Y."/>
            <person name="Shah S."/>
            <person name="Dougan E. K."/>
            <person name="Thang M."/>
            <person name="Chan C."/>
        </authorList>
    </citation>
    <scope>NUCLEOTIDE SEQUENCE [LARGE SCALE GENOMIC DNA]</scope>
</reference>
<dbReference type="EMBL" id="CAXAMM010008225">
    <property type="protein sequence ID" value="CAK9016813.1"/>
    <property type="molecule type" value="Genomic_DNA"/>
</dbReference>
<keyword evidence="2" id="KW-1185">Reference proteome</keyword>
<evidence type="ECO:0000313" key="1">
    <source>
        <dbReference type="EMBL" id="CAK9016813.1"/>
    </source>
</evidence>
<sequence>MSSSLWTKRFNSLKLCCKKMRVVFIRAGVASGKSTLAKYLCTVQPSKYLQVVAPGNATSQHWRRKFRAALENEPAAPDVAKRSIEDAVKYVHDNDRVLVFDE</sequence>
<dbReference type="InterPro" id="IPR027417">
    <property type="entry name" value="P-loop_NTPase"/>
</dbReference>
<comment type="caution">
    <text evidence="1">The sequence shown here is derived from an EMBL/GenBank/DDBJ whole genome shotgun (WGS) entry which is preliminary data.</text>
</comment>
<proteinExistence type="predicted"/>
<accession>A0ABP0JQU2</accession>
<dbReference type="Proteomes" id="UP001642464">
    <property type="component" value="Unassembled WGS sequence"/>
</dbReference>
<name>A0ABP0JQU2_9DINO</name>
<protein>
    <recommendedName>
        <fullName evidence="3">Thymidine kinase</fullName>
    </recommendedName>
</protein>
<dbReference type="SUPFAM" id="SSF52540">
    <property type="entry name" value="P-loop containing nucleoside triphosphate hydrolases"/>
    <property type="match status" value="1"/>
</dbReference>